<gene>
    <name evidence="4" type="ORF">QY95_01902</name>
</gene>
<dbReference type="AlphaFoldDB" id="A0A0F5I456"/>
<feature type="domain" description="Serine aminopeptidase S33" evidence="3">
    <location>
        <begin position="23"/>
        <end position="226"/>
    </location>
</feature>
<feature type="binding site" evidence="2">
    <location>
        <position position="98"/>
    </location>
    <ligand>
        <name>substrate</name>
    </ligand>
</feature>
<evidence type="ECO:0000256" key="1">
    <source>
        <dbReference type="PIRSR" id="PIRSR017388-1"/>
    </source>
</evidence>
<feature type="active site" description="Charge relay system" evidence="1">
    <location>
        <position position="194"/>
    </location>
</feature>
<accession>A0A0F5I456</accession>
<dbReference type="OrthoDB" id="9786110at2"/>
<dbReference type="Pfam" id="PF12146">
    <property type="entry name" value="Hydrolase_4"/>
    <property type="match status" value="1"/>
</dbReference>
<dbReference type="PIRSF" id="PIRSF017388">
    <property type="entry name" value="Esterase_lipase"/>
    <property type="match status" value="1"/>
</dbReference>
<dbReference type="EMBL" id="JWIR02000034">
    <property type="protein sequence ID" value="KKB40030.1"/>
    <property type="molecule type" value="Genomic_DNA"/>
</dbReference>
<evidence type="ECO:0000259" key="3">
    <source>
        <dbReference type="Pfam" id="PF12146"/>
    </source>
</evidence>
<dbReference type="InterPro" id="IPR022742">
    <property type="entry name" value="Hydrolase_4"/>
</dbReference>
<proteinExistence type="predicted"/>
<dbReference type="STRING" id="1221996.QY95_01902"/>
<dbReference type="InterPro" id="IPR051044">
    <property type="entry name" value="MAG_DAG_Lipase"/>
</dbReference>
<reference evidence="4" key="1">
    <citation type="submission" date="2015-02" db="EMBL/GenBank/DDBJ databases">
        <title>Genome Assembly of Bacillaceae bacterium MTCC 8252.</title>
        <authorList>
            <person name="Verma A."/>
            <person name="Khatri I."/>
            <person name="Mual P."/>
            <person name="Subramanian S."/>
            <person name="Krishnamurthi S."/>
        </authorList>
    </citation>
    <scope>NUCLEOTIDE SEQUENCE [LARGE SCALE GENOMIC DNA]</scope>
    <source>
        <strain evidence="4">MTCC 8252</strain>
    </source>
</reference>
<dbReference type="InterPro" id="IPR012354">
    <property type="entry name" value="Esterase_lipase"/>
</dbReference>
<feature type="active site" description="Nucleophile" evidence="1">
    <location>
        <position position="97"/>
    </location>
</feature>
<protein>
    <submittedName>
        <fullName evidence="4">Esterase/lipase</fullName>
    </submittedName>
</protein>
<sequence>MNEQFSVIPGAESFYFEGNEIGILLSHGFVGTPQSVRYLGEKLAEQGFTVLAPRLKGHGTHYLDMEKCTKEDWYESVREAYLQLKARGKRVFVMGQSMGGALALRLASEHKDIEGIITINAALSLPAFDQYREVSAPRFIEEGEPDIKANDVVEIAYEKVPLRAIHELQELMRETWPIVSRVDTPALCIKSAIDHVVPPENTTFIYRSLASENKKLVTLPNSYHVASMDYDKGTIAEQAIRFIHAHTAKGQYAAK</sequence>
<keyword evidence="5" id="KW-1185">Reference proteome</keyword>
<feature type="binding site" evidence="2">
    <location>
        <position position="29"/>
    </location>
    <ligand>
        <name>substrate</name>
    </ligand>
</feature>
<feature type="active site" description="Charge relay system" evidence="1">
    <location>
        <position position="224"/>
    </location>
</feature>
<dbReference type="Proteomes" id="UP000031563">
    <property type="component" value="Unassembled WGS sequence"/>
</dbReference>
<dbReference type="RefSeq" id="WP_040036663.1">
    <property type="nucleotide sequence ID" value="NZ_JWIQ02000015.1"/>
</dbReference>
<dbReference type="GO" id="GO:0052689">
    <property type="term" value="F:carboxylic ester hydrolase activity"/>
    <property type="evidence" value="ECO:0007669"/>
    <property type="project" value="InterPro"/>
</dbReference>
<dbReference type="PANTHER" id="PTHR11614">
    <property type="entry name" value="PHOSPHOLIPASE-RELATED"/>
    <property type="match status" value="1"/>
</dbReference>
<dbReference type="InterPro" id="IPR029058">
    <property type="entry name" value="AB_hydrolase_fold"/>
</dbReference>
<evidence type="ECO:0000313" key="5">
    <source>
        <dbReference type="Proteomes" id="UP000031563"/>
    </source>
</evidence>
<name>A0A0F5I456_BACTR</name>
<evidence type="ECO:0000313" key="4">
    <source>
        <dbReference type="EMBL" id="KKB40030.1"/>
    </source>
</evidence>
<dbReference type="SUPFAM" id="SSF53474">
    <property type="entry name" value="alpha/beta-Hydrolases"/>
    <property type="match status" value="1"/>
</dbReference>
<organism evidence="4 5">
    <name type="scientific">Bacillus thermotolerans</name>
    <name type="common">Quasibacillus thermotolerans</name>
    <dbReference type="NCBI Taxonomy" id="1221996"/>
    <lineage>
        <taxon>Bacteria</taxon>
        <taxon>Bacillati</taxon>
        <taxon>Bacillota</taxon>
        <taxon>Bacilli</taxon>
        <taxon>Bacillales</taxon>
        <taxon>Bacillaceae</taxon>
        <taxon>Bacillus</taxon>
    </lineage>
</organism>
<comment type="caution">
    <text evidence="4">The sequence shown here is derived from an EMBL/GenBank/DDBJ whole genome shotgun (WGS) entry which is preliminary data.</text>
</comment>
<dbReference type="Gene3D" id="3.40.50.1820">
    <property type="entry name" value="alpha/beta hydrolase"/>
    <property type="match status" value="1"/>
</dbReference>
<evidence type="ECO:0000256" key="2">
    <source>
        <dbReference type="PIRSR" id="PIRSR017388-2"/>
    </source>
</evidence>